<keyword evidence="1" id="KW-1133">Transmembrane helix</keyword>
<organism evidence="3 4">
    <name type="scientific">Trebonia kvetii</name>
    <dbReference type="NCBI Taxonomy" id="2480626"/>
    <lineage>
        <taxon>Bacteria</taxon>
        <taxon>Bacillati</taxon>
        <taxon>Actinomycetota</taxon>
        <taxon>Actinomycetes</taxon>
        <taxon>Streptosporangiales</taxon>
        <taxon>Treboniaceae</taxon>
        <taxon>Trebonia</taxon>
    </lineage>
</organism>
<gene>
    <name evidence="3" type="ORF">EAS64_21760</name>
</gene>
<dbReference type="EMBL" id="RPFW01000004">
    <property type="protein sequence ID" value="TVZ03656.1"/>
    <property type="molecule type" value="Genomic_DNA"/>
</dbReference>
<evidence type="ECO:0000259" key="2">
    <source>
        <dbReference type="PROSITE" id="PS01148"/>
    </source>
</evidence>
<accession>A0A6P2BZL5</accession>
<dbReference type="OrthoDB" id="8636759at2"/>
<keyword evidence="4" id="KW-1185">Reference proteome</keyword>
<dbReference type="PROSITE" id="PS01148">
    <property type="entry name" value="UPF0033"/>
    <property type="match status" value="1"/>
</dbReference>
<keyword evidence="1" id="KW-0472">Membrane</keyword>
<feature type="domain" description="UPF0033" evidence="2">
    <location>
        <begin position="3"/>
        <end position="27"/>
    </location>
</feature>
<dbReference type="CDD" id="cd00291">
    <property type="entry name" value="SirA_YedF_YeeD"/>
    <property type="match status" value="1"/>
</dbReference>
<dbReference type="InterPro" id="IPR036868">
    <property type="entry name" value="TusA-like_sf"/>
</dbReference>
<keyword evidence="1" id="KW-0812">Transmembrane</keyword>
<dbReference type="GO" id="GO:0016740">
    <property type="term" value="F:transferase activity"/>
    <property type="evidence" value="ECO:0007669"/>
    <property type="project" value="UniProtKB-KW"/>
</dbReference>
<dbReference type="Proteomes" id="UP000460272">
    <property type="component" value="Unassembled WGS sequence"/>
</dbReference>
<protein>
    <submittedName>
        <fullName evidence="3">Sulfurtransferase TusA family protein</fullName>
    </submittedName>
</protein>
<sequence>MTIDSLGRKCPIPIIMLAARIVEVPVGAVIAVLADDPAAYTDVPAWCGLKSHDCVFRTDLRVGGWAFGVRRRY</sequence>
<dbReference type="Pfam" id="PF01206">
    <property type="entry name" value="TusA"/>
    <property type="match status" value="1"/>
</dbReference>
<evidence type="ECO:0000313" key="4">
    <source>
        <dbReference type="Proteomes" id="UP000460272"/>
    </source>
</evidence>
<keyword evidence="3" id="KW-0808">Transferase</keyword>
<dbReference type="AlphaFoldDB" id="A0A6P2BZL5"/>
<dbReference type="InterPro" id="IPR001455">
    <property type="entry name" value="TusA-like"/>
</dbReference>
<dbReference type="Gene3D" id="3.30.110.40">
    <property type="entry name" value="TusA-like domain"/>
    <property type="match status" value="1"/>
</dbReference>
<reference evidence="3 4" key="1">
    <citation type="submission" date="2018-11" db="EMBL/GenBank/DDBJ databases">
        <title>Trebonia kvetii gen.nov., sp.nov., a novel acidophilic actinobacterium, and proposal of the new actinobacterial family Treboniaceae fam. nov.</title>
        <authorList>
            <person name="Rapoport D."/>
            <person name="Sagova-Mareckova M."/>
            <person name="Sedlacek I."/>
            <person name="Provaznik J."/>
            <person name="Kralova S."/>
            <person name="Pavlinic D."/>
            <person name="Benes V."/>
            <person name="Kopecky J."/>
        </authorList>
    </citation>
    <scope>NUCLEOTIDE SEQUENCE [LARGE SCALE GENOMIC DNA]</scope>
    <source>
        <strain evidence="3 4">15Tr583</strain>
    </source>
</reference>
<proteinExistence type="predicted"/>
<dbReference type="SUPFAM" id="SSF64307">
    <property type="entry name" value="SirA-like"/>
    <property type="match status" value="1"/>
</dbReference>
<comment type="caution">
    <text evidence="3">The sequence shown here is derived from an EMBL/GenBank/DDBJ whole genome shotgun (WGS) entry which is preliminary data.</text>
</comment>
<name>A0A6P2BZL5_9ACTN</name>
<feature type="transmembrane region" description="Helical" evidence="1">
    <location>
        <begin position="12"/>
        <end position="34"/>
    </location>
</feature>
<evidence type="ECO:0000256" key="1">
    <source>
        <dbReference type="SAM" id="Phobius"/>
    </source>
</evidence>
<evidence type="ECO:0000313" key="3">
    <source>
        <dbReference type="EMBL" id="TVZ03656.1"/>
    </source>
</evidence>